<dbReference type="PANTHER" id="PTHR43712">
    <property type="entry name" value="PUTATIVE (AFU_ORTHOLOGUE AFUA_4G14580)-RELATED"/>
    <property type="match status" value="1"/>
</dbReference>
<dbReference type="SUPFAM" id="SSF53335">
    <property type="entry name" value="S-adenosyl-L-methionine-dependent methyltransferases"/>
    <property type="match status" value="1"/>
</dbReference>
<evidence type="ECO:0000256" key="1">
    <source>
        <dbReference type="ARBA" id="ARBA00022603"/>
    </source>
</evidence>
<gene>
    <name evidence="5" type="ORF">H6A60_10485</name>
</gene>
<sequence>MTRDRKHAFLDTLLAAQRLAFAPFIFKAVSAALHTGFLEAVARHSGGTAESYAEALEIPPYAAAVMADILAAADVLTRSPEGTLSTTPVADCLLFDEMTRANFFFADDVNYVGLDKTLEALLEARPAGLAAFNPEWKTIYPHLPELPERARRAWFGFDHFHSDRAYEAALDVLASVNPAWRTLVDIGGNTGRFTKAFLDRFPESSAYFVDLPVETEALLAREEIVPYAARIRTISIDWLTDSELEGTAGADLYWMSQFLDCFSESEAKTILERTRRAMRDGAALAVLEPLVDEQRHKAAELSLAASSLYFTVMANGRSRFFNGPALRKLFCEAGLRIVSEHPNLGISHTLFLLEKA</sequence>
<protein>
    <recommendedName>
        <fullName evidence="4">O-methyltransferase C-terminal domain-containing protein</fullName>
    </recommendedName>
</protein>
<proteinExistence type="predicted"/>
<dbReference type="Proteomes" id="UP000715095">
    <property type="component" value="Unassembled WGS sequence"/>
</dbReference>
<dbReference type="Pfam" id="PF00891">
    <property type="entry name" value="Methyltransf_2"/>
    <property type="match status" value="1"/>
</dbReference>
<organism evidence="5 6">
    <name type="scientific">Sutterella massiliensis</name>
    <dbReference type="NCBI Taxonomy" id="1816689"/>
    <lineage>
        <taxon>Bacteria</taxon>
        <taxon>Pseudomonadati</taxon>
        <taxon>Pseudomonadota</taxon>
        <taxon>Betaproteobacteria</taxon>
        <taxon>Burkholderiales</taxon>
        <taxon>Sutterellaceae</taxon>
        <taxon>Sutterella</taxon>
    </lineage>
</organism>
<dbReference type="InterPro" id="IPR036388">
    <property type="entry name" value="WH-like_DNA-bd_sf"/>
</dbReference>
<keyword evidence="3" id="KW-0949">S-adenosyl-L-methionine</keyword>
<dbReference type="InterPro" id="IPR016461">
    <property type="entry name" value="COMT-like"/>
</dbReference>
<dbReference type="PROSITE" id="PS51683">
    <property type="entry name" value="SAM_OMT_II"/>
    <property type="match status" value="1"/>
</dbReference>
<dbReference type="Gene3D" id="3.40.50.150">
    <property type="entry name" value="Vaccinia Virus protein VP39"/>
    <property type="match status" value="1"/>
</dbReference>
<reference evidence="5 6" key="1">
    <citation type="journal article" date="2021" name="Sci. Rep.">
        <title>The distribution of antibiotic resistance genes in chicken gut microbiota commensals.</title>
        <authorList>
            <person name="Juricova H."/>
            <person name="Matiasovicova J."/>
            <person name="Kubasova T."/>
            <person name="Cejkova D."/>
            <person name="Rychlik I."/>
        </authorList>
    </citation>
    <scope>NUCLEOTIDE SEQUENCE [LARGE SCALE GENOMIC DNA]</scope>
    <source>
        <strain evidence="5 6">An829</strain>
    </source>
</reference>
<evidence type="ECO:0000259" key="4">
    <source>
        <dbReference type="Pfam" id="PF00891"/>
    </source>
</evidence>
<dbReference type="InterPro" id="IPR036390">
    <property type="entry name" value="WH_DNA-bd_sf"/>
</dbReference>
<dbReference type="RefSeq" id="WP_205104367.1">
    <property type="nucleotide sequence ID" value="NZ_JACJJC010000025.1"/>
</dbReference>
<evidence type="ECO:0000313" key="6">
    <source>
        <dbReference type="Proteomes" id="UP000715095"/>
    </source>
</evidence>
<name>A0ABS2DU75_9BURK</name>
<evidence type="ECO:0000256" key="2">
    <source>
        <dbReference type="ARBA" id="ARBA00022679"/>
    </source>
</evidence>
<keyword evidence="6" id="KW-1185">Reference proteome</keyword>
<feature type="domain" description="O-methyltransferase C-terminal" evidence="4">
    <location>
        <begin position="180"/>
        <end position="334"/>
    </location>
</feature>
<dbReference type="InterPro" id="IPR001077">
    <property type="entry name" value="COMT_C"/>
</dbReference>
<evidence type="ECO:0000313" key="5">
    <source>
        <dbReference type="EMBL" id="MBM6704901.1"/>
    </source>
</evidence>
<keyword evidence="2" id="KW-0808">Transferase</keyword>
<dbReference type="Gene3D" id="1.10.10.10">
    <property type="entry name" value="Winged helix-like DNA-binding domain superfamily/Winged helix DNA-binding domain"/>
    <property type="match status" value="1"/>
</dbReference>
<accession>A0ABS2DU75</accession>
<keyword evidence="1" id="KW-0489">Methyltransferase</keyword>
<dbReference type="PANTHER" id="PTHR43712:SF2">
    <property type="entry name" value="O-METHYLTRANSFERASE CICE"/>
    <property type="match status" value="1"/>
</dbReference>
<dbReference type="SUPFAM" id="SSF46785">
    <property type="entry name" value="Winged helix' DNA-binding domain"/>
    <property type="match status" value="1"/>
</dbReference>
<comment type="caution">
    <text evidence="5">The sequence shown here is derived from an EMBL/GenBank/DDBJ whole genome shotgun (WGS) entry which is preliminary data.</text>
</comment>
<dbReference type="EMBL" id="JACJJC010000025">
    <property type="protein sequence ID" value="MBM6704901.1"/>
    <property type="molecule type" value="Genomic_DNA"/>
</dbReference>
<dbReference type="Gene3D" id="1.20.58.1390">
    <property type="match status" value="1"/>
</dbReference>
<dbReference type="InterPro" id="IPR029063">
    <property type="entry name" value="SAM-dependent_MTases_sf"/>
</dbReference>
<evidence type="ECO:0000256" key="3">
    <source>
        <dbReference type="ARBA" id="ARBA00022691"/>
    </source>
</evidence>